<evidence type="ECO:0000313" key="2">
    <source>
        <dbReference type="Proteomes" id="UP000181942"/>
    </source>
</evidence>
<protein>
    <submittedName>
        <fullName evidence="1">Uncharacterized protein</fullName>
    </submittedName>
</protein>
<organism evidence="1 2">
    <name type="scientific">Streptomyces mirabilis</name>
    <dbReference type="NCBI Taxonomy" id="68239"/>
    <lineage>
        <taxon>Bacteria</taxon>
        <taxon>Bacillati</taxon>
        <taxon>Actinomycetota</taxon>
        <taxon>Actinomycetes</taxon>
        <taxon>Kitasatosporales</taxon>
        <taxon>Streptomycetaceae</taxon>
        <taxon>Streptomyces</taxon>
    </lineage>
</organism>
<dbReference type="Proteomes" id="UP000181942">
    <property type="component" value="Unassembled WGS sequence"/>
</dbReference>
<name>A0A1I2IST0_9ACTN</name>
<dbReference type="OrthoDB" id="4244421at2"/>
<evidence type="ECO:0000313" key="1">
    <source>
        <dbReference type="EMBL" id="SFF43856.1"/>
    </source>
</evidence>
<dbReference type="RefSeq" id="WP_075028616.1">
    <property type="nucleotide sequence ID" value="NZ_FONR01000006.1"/>
</dbReference>
<gene>
    <name evidence="1" type="ORF">SAMN02787118_106446</name>
</gene>
<sequence>MRTRFKLARDEDGFVARLTPAQTAAMREALSHVRHRDVSDLTLRLRLGTDRETVDALIERLAGGHTESRDIRFRAEELHAVHSALTTAPTMFVSREGAFLQEPFHIRLGFYRENFDALAYGIAEAVSEV</sequence>
<dbReference type="EMBL" id="FONR01000006">
    <property type="protein sequence ID" value="SFF43856.1"/>
    <property type="molecule type" value="Genomic_DNA"/>
</dbReference>
<dbReference type="AlphaFoldDB" id="A0A1I2IST0"/>
<accession>A0A1I2IST0</accession>
<reference evidence="1 2" key="1">
    <citation type="submission" date="2016-10" db="EMBL/GenBank/DDBJ databases">
        <authorList>
            <person name="de Groot N.N."/>
        </authorList>
    </citation>
    <scope>NUCLEOTIDE SEQUENCE [LARGE SCALE GENOMIC DNA]</scope>
    <source>
        <strain evidence="1 2">OK461</strain>
    </source>
</reference>
<proteinExistence type="predicted"/>